<dbReference type="STRING" id="592050.SAMN05421875_104206"/>
<reference evidence="2" key="1">
    <citation type="submission" date="2016-10" db="EMBL/GenBank/DDBJ databases">
        <authorList>
            <person name="Varghese N."/>
            <person name="Submissions S."/>
        </authorList>
    </citation>
    <scope>NUCLEOTIDE SEQUENCE [LARGE SCALE GENOMIC DNA]</scope>
    <source>
        <strain evidence="2">DSM 25157</strain>
    </source>
</reference>
<dbReference type="Proteomes" id="UP000199002">
    <property type="component" value="Unassembled WGS sequence"/>
</dbReference>
<dbReference type="InterPro" id="IPR037143">
    <property type="entry name" value="4-PPantetheinyl_Trfase_dom_sf"/>
</dbReference>
<gene>
    <name evidence="1" type="ORF">SAMN05421875_104206</name>
</gene>
<dbReference type="RefSeq" id="WP_092697387.1">
    <property type="nucleotide sequence ID" value="NZ_FNQJ01000004.1"/>
</dbReference>
<protein>
    <submittedName>
        <fullName evidence="1">4'-phosphopantetheinyl transferase</fullName>
    </submittedName>
</protein>
<dbReference type="GeneID" id="34233460"/>
<evidence type="ECO:0000313" key="1">
    <source>
        <dbReference type="EMBL" id="SEA04653.1"/>
    </source>
</evidence>
<accession>A0A1H3XZB3</accession>
<evidence type="ECO:0000313" key="2">
    <source>
        <dbReference type="Proteomes" id="UP000199002"/>
    </source>
</evidence>
<dbReference type="GO" id="GO:0008897">
    <property type="term" value="F:holo-[acyl-carrier-protein] synthase activity"/>
    <property type="evidence" value="ECO:0007669"/>
    <property type="project" value="InterPro"/>
</dbReference>
<proteinExistence type="predicted"/>
<keyword evidence="1" id="KW-0808">Transferase</keyword>
<dbReference type="EMBL" id="FNQJ01000004">
    <property type="protein sequence ID" value="SEA04653.1"/>
    <property type="molecule type" value="Genomic_DNA"/>
</dbReference>
<name>A0A1H3XZB3_9BURK</name>
<dbReference type="AlphaFoldDB" id="A0A1H3XZB3"/>
<sequence>METRRLTPTPCAIALWQAPGAPRVWALPTPPGAPRETVRALARTALADLLGVTTLTNQRGEPPRAPARPDLHLSLSHADGLSLLACHGAPVGVDVQALPVQADAATAALFLGPNWLPTRSNQAQEAHISIAFATAWTQHEARLKCAREPLVEWSEALAARLAHYRCAPLHGAALRGWCAALAWQDSGTVQSL</sequence>
<organism evidence="1 2">
    <name type="scientific">Acidovorax soli</name>
    <dbReference type="NCBI Taxonomy" id="592050"/>
    <lineage>
        <taxon>Bacteria</taxon>
        <taxon>Pseudomonadati</taxon>
        <taxon>Pseudomonadota</taxon>
        <taxon>Betaproteobacteria</taxon>
        <taxon>Burkholderiales</taxon>
        <taxon>Comamonadaceae</taxon>
        <taxon>Acidovorax</taxon>
    </lineage>
</organism>
<dbReference type="GO" id="GO:0000287">
    <property type="term" value="F:magnesium ion binding"/>
    <property type="evidence" value="ECO:0007669"/>
    <property type="project" value="InterPro"/>
</dbReference>
<keyword evidence="2" id="KW-1185">Reference proteome</keyword>
<dbReference type="Gene3D" id="3.90.470.20">
    <property type="entry name" value="4'-phosphopantetheinyl transferase domain"/>
    <property type="match status" value="1"/>
</dbReference>